<evidence type="ECO:0000313" key="1">
    <source>
        <dbReference type="EMBL" id="NRF69677.1"/>
    </source>
</evidence>
<sequence>MPITEALLVAGAAGPLGAAVLETALGTAHWAPVIALTTQPIDVALRGLQVLQMPGVPAALPTFGAAAPATALIVFDRERSLHGREAAFMRPLPDELPRFAAWLRDAGVRRLMVVMPHAPALLPQALKAGLASLDEQAVAALHFEQLVIVRPTRAAGPASAGHSRLQALANGLLAQLHWMVPQRDQPLRAVKVAEFVIELARLLPGAPAGTRVVPPELLWDWAQPDGGDRLLRDWLRHGERPDAPMTRPAQRW</sequence>
<dbReference type="Gene3D" id="3.40.50.720">
    <property type="entry name" value="NAD(P)-binding Rossmann-like Domain"/>
    <property type="match status" value="1"/>
</dbReference>
<keyword evidence="2" id="KW-1185">Reference proteome</keyword>
<reference evidence="1 2" key="1">
    <citation type="submission" date="2020-05" db="EMBL/GenBank/DDBJ databases">
        <title>Aquincola sp. isolate from soil.</title>
        <authorList>
            <person name="Han J."/>
            <person name="Kim D.-U."/>
        </authorList>
    </citation>
    <scope>NUCLEOTIDE SEQUENCE [LARGE SCALE GENOMIC DNA]</scope>
    <source>
        <strain evidence="1 2">S2</strain>
    </source>
</reference>
<comment type="caution">
    <text evidence="1">The sequence shown here is derived from an EMBL/GenBank/DDBJ whole genome shotgun (WGS) entry which is preliminary data.</text>
</comment>
<name>A0ABX2ELZ0_9BURK</name>
<evidence type="ECO:0000313" key="2">
    <source>
        <dbReference type="Proteomes" id="UP000737171"/>
    </source>
</evidence>
<gene>
    <name evidence="1" type="ORF">HLB44_21975</name>
</gene>
<dbReference type="RefSeq" id="WP_173126988.1">
    <property type="nucleotide sequence ID" value="NZ_JABRWJ010000006.1"/>
</dbReference>
<dbReference type="SUPFAM" id="SSF51735">
    <property type="entry name" value="NAD(P)-binding Rossmann-fold domains"/>
    <property type="match status" value="1"/>
</dbReference>
<proteinExistence type="predicted"/>
<dbReference type="InterPro" id="IPR036291">
    <property type="entry name" value="NAD(P)-bd_dom_sf"/>
</dbReference>
<protein>
    <submittedName>
        <fullName evidence="1">Uncharacterized protein</fullName>
    </submittedName>
</protein>
<dbReference type="Proteomes" id="UP000737171">
    <property type="component" value="Unassembled WGS sequence"/>
</dbReference>
<organism evidence="1 2">
    <name type="scientific">Pseudaquabacterium terrae</name>
    <dbReference type="NCBI Taxonomy" id="2732868"/>
    <lineage>
        <taxon>Bacteria</taxon>
        <taxon>Pseudomonadati</taxon>
        <taxon>Pseudomonadota</taxon>
        <taxon>Betaproteobacteria</taxon>
        <taxon>Burkholderiales</taxon>
        <taxon>Sphaerotilaceae</taxon>
        <taxon>Pseudaquabacterium</taxon>
    </lineage>
</organism>
<accession>A0ABX2ELZ0</accession>
<dbReference type="EMBL" id="JABRWJ010000006">
    <property type="protein sequence ID" value="NRF69677.1"/>
    <property type="molecule type" value="Genomic_DNA"/>
</dbReference>